<sequence>MTLIDQTIRDLQDRLEAGESVLFLQTDDELRGVEAIQQLAAQMGLTLSVWSMSQGLVTSGGQANRTVAEAGQFLEMLDGAEPGQMFLAKDLQYLLKDPAIVRRLQDHAYRDGGNPLLLIAPEFELPPPLAKTVSLIRLPLPDFDELQGCLSELLSSRSQPITMAEGFDERMVKAVVGLSRQQARRAFQRVLHGRDSLGEEAMTQLVSEKRQLLQGTDLLEFHELDETADDIGGLDGLKEWIGRRAKAFSPEARKRNVAQPKGVLLLGVQGCGKSLSARVIARQLTFPLIRLDFGNLLQGERGSSEQNLREVLRMMDSIAPAVLWIEELDKGFSGLNSDDENNDAVLSRMFGLFLTWMQEHTSPIFVVATANNIENLPPELLRRGRFDELFFIDLPNFHERKHIFRIHLAKRHCNPDDFNLEELSDKTEAYSGAEIEQIVDSASLDAYTFDRMPTQKELLDTSDAIVPLSVTMEEKVFNLREWARTRCRPATPDSRIMRMLEDEHRKGELGPDDNEFEDPWLDPLRLGDLPGAILEFVRATDHVTFPKLCKAFGDHIPVQGNVDLTLDSDRLVILWRGLDVNFAEAIAKYINSKRLFLNPVDVSHYQKLGAVLKLPYIPQLKDKPMPRDVWYPCLLRIMPPREGSGRLRNVTVVAEDSTG</sequence>
<keyword evidence="7" id="KW-1185">Reference proteome</keyword>
<dbReference type="AlphaFoldDB" id="F0SPT7"/>
<dbReference type="EMBL" id="CP002546">
    <property type="protein sequence ID" value="ADY59046.1"/>
    <property type="molecule type" value="Genomic_DNA"/>
</dbReference>
<dbReference type="HOGENOM" id="CLU_023673_0_0_0"/>
<dbReference type="InterPro" id="IPR052381">
    <property type="entry name" value="AAA_domain_protein"/>
</dbReference>
<evidence type="ECO:0000313" key="7">
    <source>
        <dbReference type="Proteomes" id="UP000006860"/>
    </source>
</evidence>
<proteinExistence type="inferred from homology"/>
<evidence type="ECO:0000256" key="2">
    <source>
        <dbReference type="ARBA" id="ARBA00022840"/>
    </source>
</evidence>
<dbReference type="GO" id="GO:0016887">
    <property type="term" value="F:ATP hydrolysis activity"/>
    <property type="evidence" value="ECO:0007669"/>
    <property type="project" value="InterPro"/>
</dbReference>
<dbReference type="SUPFAM" id="SSF52540">
    <property type="entry name" value="P-loop containing nucleoside triphosphate hydrolases"/>
    <property type="match status" value="1"/>
</dbReference>
<dbReference type="PANTHER" id="PTHR42960">
    <property type="entry name" value="YCF46 PROTEIN"/>
    <property type="match status" value="1"/>
</dbReference>
<dbReference type="Pfam" id="PF17862">
    <property type="entry name" value="AAA_lid_3"/>
    <property type="match status" value="1"/>
</dbReference>
<dbReference type="InterPro" id="IPR003959">
    <property type="entry name" value="ATPase_AAA_core"/>
</dbReference>
<feature type="domain" description="AAA+ ATPase" evidence="5">
    <location>
        <begin position="259"/>
        <end position="396"/>
    </location>
</feature>
<dbReference type="Pfam" id="PF00004">
    <property type="entry name" value="AAA"/>
    <property type="match status" value="1"/>
</dbReference>
<dbReference type="eggNOG" id="COG0464">
    <property type="taxonomic scope" value="Bacteria"/>
</dbReference>
<dbReference type="Gene3D" id="1.10.8.60">
    <property type="match status" value="1"/>
</dbReference>
<evidence type="ECO:0000256" key="3">
    <source>
        <dbReference type="ARBA" id="ARBA00038088"/>
    </source>
</evidence>
<dbReference type="InterPro" id="IPR003593">
    <property type="entry name" value="AAA+_ATPase"/>
</dbReference>
<dbReference type="PANTHER" id="PTHR42960:SF1">
    <property type="entry name" value="YCF46 PROTEIN"/>
    <property type="match status" value="1"/>
</dbReference>
<reference evidence="7" key="1">
    <citation type="submission" date="2011-02" db="EMBL/GenBank/DDBJ databases">
        <title>The complete genome of Planctomyces brasiliensis DSM 5305.</title>
        <authorList>
            <person name="Lucas S."/>
            <person name="Copeland A."/>
            <person name="Lapidus A."/>
            <person name="Bruce D."/>
            <person name="Goodwin L."/>
            <person name="Pitluck S."/>
            <person name="Kyrpides N."/>
            <person name="Mavromatis K."/>
            <person name="Pagani I."/>
            <person name="Ivanova N."/>
            <person name="Ovchinnikova G."/>
            <person name="Lu M."/>
            <person name="Detter J.C."/>
            <person name="Han C."/>
            <person name="Land M."/>
            <person name="Hauser L."/>
            <person name="Markowitz V."/>
            <person name="Cheng J.-F."/>
            <person name="Hugenholtz P."/>
            <person name="Woyke T."/>
            <person name="Wu D."/>
            <person name="Tindall B."/>
            <person name="Pomrenke H.G."/>
            <person name="Brambilla E."/>
            <person name="Klenk H.-P."/>
            <person name="Eisen J.A."/>
        </authorList>
    </citation>
    <scope>NUCLEOTIDE SEQUENCE [LARGE SCALE GENOMIC DNA]</scope>
    <source>
        <strain evidence="7">ATCC 49424 / DSM 5305 / JCM 21570 / NBRC 103401 / IFAM 1448</strain>
    </source>
</reference>
<organism evidence="6 7">
    <name type="scientific">Rubinisphaera brasiliensis (strain ATCC 49424 / DSM 5305 / JCM 21570 / IAM 15109 / NBRC 103401 / IFAM 1448)</name>
    <name type="common">Planctomyces brasiliensis</name>
    <dbReference type="NCBI Taxonomy" id="756272"/>
    <lineage>
        <taxon>Bacteria</taxon>
        <taxon>Pseudomonadati</taxon>
        <taxon>Planctomycetota</taxon>
        <taxon>Planctomycetia</taxon>
        <taxon>Planctomycetales</taxon>
        <taxon>Planctomycetaceae</taxon>
        <taxon>Rubinisphaera</taxon>
    </lineage>
</organism>
<dbReference type="InterPro" id="IPR027417">
    <property type="entry name" value="P-loop_NTPase"/>
</dbReference>
<dbReference type="SMART" id="SM00382">
    <property type="entry name" value="AAA"/>
    <property type="match status" value="1"/>
</dbReference>
<evidence type="ECO:0000259" key="5">
    <source>
        <dbReference type="SMART" id="SM00382"/>
    </source>
</evidence>
<keyword evidence="2" id="KW-0067">ATP-binding</keyword>
<comment type="similarity">
    <text evidence="3">Belongs to the AAA ATPase family. Highly divergent.</text>
</comment>
<gene>
    <name evidence="6" type="ordered locus">Plabr_1434</name>
</gene>
<protein>
    <recommendedName>
        <fullName evidence="4">Uncharacterized AAA domain-containing protein ycf46</fullName>
    </recommendedName>
</protein>
<dbReference type="Proteomes" id="UP000006860">
    <property type="component" value="Chromosome"/>
</dbReference>
<keyword evidence="1" id="KW-0547">Nucleotide-binding</keyword>
<evidence type="ECO:0000313" key="6">
    <source>
        <dbReference type="EMBL" id="ADY59046.1"/>
    </source>
</evidence>
<accession>F0SPT7</accession>
<dbReference type="InterPro" id="IPR041569">
    <property type="entry name" value="AAA_lid_3"/>
</dbReference>
<dbReference type="GO" id="GO:0005524">
    <property type="term" value="F:ATP binding"/>
    <property type="evidence" value="ECO:0007669"/>
    <property type="project" value="UniProtKB-KW"/>
</dbReference>
<dbReference type="OrthoDB" id="9806903at2"/>
<dbReference type="STRING" id="756272.Plabr_1434"/>
<dbReference type="Gene3D" id="3.40.50.300">
    <property type="entry name" value="P-loop containing nucleotide triphosphate hydrolases"/>
    <property type="match status" value="1"/>
</dbReference>
<evidence type="ECO:0000256" key="1">
    <source>
        <dbReference type="ARBA" id="ARBA00022741"/>
    </source>
</evidence>
<evidence type="ECO:0000256" key="4">
    <source>
        <dbReference type="ARBA" id="ARBA00040480"/>
    </source>
</evidence>
<dbReference type="RefSeq" id="WP_013627775.1">
    <property type="nucleotide sequence ID" value="NC_015174.1"/>
</dbReference>
<dbReference type="KEGG" id="pbs:Plabr_1434"/>
<name>F0SPT7_RUBBR</name>